<sequence length="187" mass="18981">MGKSGRPKKKPPGWVSPSAHSKIPSSPSSSNSPASGMDSPVSPSSVAQSPPVDSALTEAQSSVSAAVVESGVSKAKLSSALLSRDALASAGVTPLPKQSGSLMSEEMLPQIDASLKVSAKVVSTTDPEVVGSMKNKSASAKIVSAMDPVASKNLSDAAKVDISTDPVQKKCKELPRVESKAPVICRS</sequence>
<organism evidence="3">
    <name type="scientific">Arabidopsis lyrata subsp. lyrata</name>
    <name type="common">Lyre-leaved rock-cress</name>
    <dbReference type="NCBI Taxonomy" id="81972"/>
    <lineage>
        <taxon>Eukaryota</taxon>
        <taxon>Viridiplantae</taxon>
        <taxon>Streptophyta</taxon>
        <taxon>Embryophyta</taxon>
        <taxon>Tracheophyta</taxon>
        <taxon>Spermatophyta</taxon>
        <taxon>Magnoliopsida</taxon>
        <taxon>eudicotyledons</taxon>
        <taxon>Gunneridae</taxon>
        <taxon>Pentapetalae</taxon>
        <taxon>rosids</taxon>
        <taxon>malvids</taxon>
        <taxon>Brassicales</taxon>
        <taxon>Brassicaceae</taxon>
        <taxon>Camelineae</taxon>
        <taxon>Arabidopsis</taxon>
    </lineage>
</organism>
<dbReference type="HOGENOM" id="CLU_1449553_0_0_1"/>
<reference evidence="3" key="1">
    <citation type="journal article" date="2011" name="Nat. Genet.">
        <title>The Arabidopsis lyrata genome sequence and the basis of rapid genome size change.</title>
        <authorList>
            <person name="Hu T.T."/>
            <person name="Pattyn P."/>
            <person name="Bakker E.G."/>
            <person name="Cao J."/>
            <person name="Cheng J.-F."/>
            <person name="Clark R.M."/>
            <person name="Fahlgren N."/>
            <person name="Fawcett J.A."/>
            <person name="Grimwood J."/>
            <person name="Gundlach H."/>
            <person name="Haberer G."/>
            <person name="Hollister J.D."/>
            <person name="Ossowski S."/>
            <person name="Ottilar R.P."/>
            <person name="Salamov A.A."/>
            <person name="Schneeberger K."/>
            <person name="Spannagl M."/>
            <person name="Wang X."/>
            <person name="Yang L."/>
            <person name="Nasrallah M.E."/>
            <person name="Bergelson J."/>
            <person name="Carrington J.C."/>
            <person name="Gaut B.S."/>
            <person name="Schmutz J."/>
            <person name="Mayer K.F.X."/>
            <person name="Van de Peer Y."/>
            <person name="Grigoriev I.V."/>
            <person name="Nordborg M."/>
            <person name="Weigel D."/>
            <person name="Guo Y.-L."/>
        </authorList>
    </citation>
    <scope>NUCLEOTIDE SEQUENCE [LARGE SCALE GENOMIC DNA]</scope>
    <source>
        <strain evidence="3">cv. MN47</strain>
    </source>
</reference>
<dbReference type="AlphaFoldDB" id="D7KHR4"/>
<name>D7KHR4_ARALL</name>
<evidence type="ECO:0000256" key="1">
    <source>
        <dbReference type="SAM" id="MobiDB-lite"/>
    </source>
</evidence>
<proteinExistence type="predicted"/>
<feature type="compositionally biased region" description="Low complexity" evidence="1">
    <location>
        <begin position="16"/>
        <end position="68"/>
    </location>
</feature>
<feature type="region of interest" description="Disordered" evidence="1">
    <location>
        <begin position="1"/>
        <end position="68"/>
    </location>
</feature>
<accession>D7KHR4</accession>
<dbReference type="Gramene" id="Al_scaffold_0001_4523">
    <property type="protein sequence ID" value="Al_scaffold_0001_4523"/>
    <property type="gene ID" value="Al_scaffold_0001_4523"/>
</dbReference>
<dbReference type="Proteomes" id="UP000008694">
    <property type="component" value="Unassembled WGS sequence"/>
</dbReference>
<evidence type="ECO:0000313" key="2">
    <source>
        <dbReference type="EMBL" id="EFH70571.1"/>
    </source>
</evidence>
<keyword evidence="3" id="KW-1185">Reference proteome</keyword>
<gene>
    <name evidence="2" type="ORF">ARALYDRAFT_682200</name>
</gene>
<feature type="compositionally biased region" description="Basic residues" evidence="1">
    <location>
        <begin position="1"/>
        <end position="11"/>
    </location>
</feature>
<protein>
    <submittedName>
        <fullName evidence="2">Predicted protein</fullName>
    </submittedName>
</protein>
<evidence type="ECO:0000313" key="3">
    <source>
        <dbReference type="Proteomes" id="UP000008694"/>
    </source>
</evidence>
<dbReference type="EMBL" id="GL348713">
    <property type="protein sequence ID" value="EFH70571.1"/>
    <property type="molecule type" value="Genomic_DNA"/>
</dbReference>